<feature type="transmembrane region" description="Helical" evidence="10">
    <location>
        <begin position="422"/>
        <end position="444"/>
    </location>
</feature>
<dbReference type="InterPro" id="IPR014743">
    <property type="entry name" value="Cl-channel_core"/>
</dbReference>
<dbReference type="Gene3D" id="1.10.3080.10">
    <property type="entry name" value="Clc chloride channel"/>
    <property type="match status" value="1"/>
</dbReference>
<feature type="domain" description="CBS" evidence="11">
    <location>
        <begin position="532"/>
        <end position="593"/>
    </location>
</feature>
<feature type="transmembrane region" description="Helical" evidence="10">
    <location>
        <begin position="259"/>
        <end position="280"/>
    </location>
</feature>
<name>A0A0F9J9W0_9ZZZZ</name>
<dbReference type="PRINTS" id="PR00762">
    <property type="entry name" value="CLCHANNEL"/>
</dbReference>
<keyword evidence="9" id="KW-0407">Ion channel</keyword>
<feature type="transmembrane region" description="Helical" evidence="10">
    <location>
        <begin position="337"/>
        <end position="358"/>
    </location>
</feature>
<evidence type="ECO:0000256" key="2">
    <source>
        <dbReference type="ARBA" id="ARBA00022448"/>
    </source>
</evidence>
<comment type="caution">
    <text evidence="12">The sequence shown here is derived from an EMBL/GenBank/DDBJ whole genome shotgun (WGS) entry which is preliminary data.</text>
</comment>
<feature type="transmembrane region" description="Helical" evidence="10">
    <location>
        <begin position="391"/>
        <end position="416"/>
    </location>
</feature>
<dbReference type="Pfam" id="PF00571">
    <property type="entry name" value="CBS"/>
    <property type="match status" value="2"/>
</dbReference>
<comment type="subcellular location">
    <subcellularLocation>
        <location evidence="1">Membrane</location>
        <topology evidence="1">Multi-pass membrane protein</topology>
    </subcellularLocation>
</comment>
<evidence type="ECO:0000259" key="11">
    <source>
        <dbReference type="PROSITE" id="PS51371"/>
    </source>
</evidence>
<reference evidence="12" key="1">
    <citation type="journal article" date="2015" name="Nature">
        <title>Complex archaea that bridge the gap between prokaryotes and eukaryotes.</title>
        <authorList>
            <person name="Spang A."/>
            <person name="Saw J.H."/>
            <person name="Jorgensen S.L."/>
            <person name="Zaremba-Niedzwiedzka K."/>
            <person name="Martijn J."/>
            <person name="Lind A.E."/>
            <person name="van Eijk R."/>
            <person name="Schleper C."/>
            <person name="Guy L."/>
            <person name="Ettema T.J."/>
        </authorList>
    </citation>
    <scope>NUCLEOTIDE SEQUENCE</scope>
</reference>
<evidence type="ECO:0000256" key="10">
    <source>
        <dbReference type="SAM" id="Phobius"/>
    </source>
</evidence>
<dbReference type="AlphaFoldDB" id="A0A0F9J9W0"/>
<feature type="transmembrane region" description="Helical" evidence="10">
    <location>
        <begin position="364"/>
        <end position="384"/>
    </location>
</feature>
<keyword evidence="8" id="KW-0868">Chloride</keyword>
<feature type="transmembrane region" description="Helical" evidence="10">
    <location>
        <begin position="128"/>
        <end position="150"/>
    </location>
</feature>
<dbReference type="Gene3D" id="3.10.580.10">
    <property type="entry name" value="CBS-domain"/>
    <property type="match status" value="1"/>
</dbReference>
<dbReference type="Pfam" id="PF00654">
    <property type="entry name" value="Voltage_CLC"/>
    <property type="match status" value="1"/>
</dbReference>
<dbReference type="EMBL" id="LAZR01018575">
    <property type="protein sequence ID" value="KKL95872.1"/>
    <property type="molecule type" value="Genomic_DNA"/>
</dbReference>
<dbReference type="SUPFAM" id="SSF81340">
    <property type="entry name" value="Clc chloride channel"/>
    <property type="match status" value="1"/>
</dbReference>
<sequence>MELIISKFLRATKKKTKKARELHPLKNIDDLKEVIPDRVKILAMRLRKWFLFSVVIGLFTGSIVALLDSSIHSASGLLAPILNMPIGAFLLPVVGLTLAGISISFFTKKGDLHGTEEVLQAYHKKGGVLKLVPAIGKIVGSFFTIALGGSAGLEGPSIYIGGVVSNVVHKVAKFFKLKPSDIKAMLLAGAAAGIAAIFKAPLTGIVFGLEFLYKDDLAKEAFIPSLVASTTSYITFVSIMGVKPLFYTQRIYNISYPDLIVAGLLGVIIGLAARTFIVALRRTEDLFEKLPLNMIAKMAIGGAFCGLAGLISVLWFGEPLALGIGYEHISRVISEVLSIEVLVGLVLLKSFATIATLAPGGLGGIFIPMILIGGSLGAIIGKFVPFDRGHMYPVIGMASFLAAGYKTPLAAVIFVAETTGSPGFIIPGLIAAGISFTVSGRLSVSRNQRWSRMTKIETLLKTNVEDIMIKKVIAAPANITISAFVNKYLMKYRHKSLPVIEDKKLIGMITLNDINDVPMSQWANIRLREIVVAKEDVRVAYTNQSLSDVLNVMNADDVDRLPVVSRKEKSKLVGIISSQDIVRSEELSKYWTVSEN</sequence>
<keyword evidence="3 10" id="KW-0812">Transmembrane</keyword>
<evidence type="ECO:0000256" key="7">
    <source>
        <dbReference type="ARBA" id="ARBA00023173"/>
    </source>
</evidence>
<feature type="transmembrane region" description="Helical" evidence="10">
    <location>
        <begin position="156"/>
        <end position="172"/>
    </location>
</feature>
<organism evidence="12">
    <name type="scientific">marine sediment metagenome</name>
    <dbReference type="NCBI Taxonomy" id="412755"/>
    <lineage>
        <taxon>unclassified sequences</taxon>
        <taxon>metagenomes</taxon>
        <taxon>ecological metagenomes</taxon>
    </lineage>
</organism>
<evidence type="ECO:0000313" key="12">
    <source>
        <dbReference type="EMBL" id="KKL95872.1"/>
    </source>
</evidence>
<dbReference type="InterPro" id="IPR000644">
    <property type="entry name" value="CBS_dom"/>
</dbReference>
<keyword evidence="5" id="KW-0406">Ion transport</keyword>
<dbReference type="PANTHER" id="PTHR43427">
    <property type="entry name" value="CHLORIDE CHANNEL PROTEIN CLC-E"/>
    <property type="match status" value="1"/>
</dbReference>
<evidence type="ECO:0000256" key="6">
    <source>
        <dbReference type="ARBA" id="ARBA00023136"/>
    </source>
</evidence>
<keyword evidence="2" id="KW-0813">Transport</keyword>
<evidence type="ECO:0000256" key="1">
    <source>
        <dbReference type="ARBA" id="ARBA00004141"/>
    </source>
</evidence>
<feature type="transmembrane region" description="Helical" evidence="10">
    <location>
        <begin position="87"/>
        <end position="107"/>
    </location>
</feature>
<evidence type="ECO:0000256" key="9">
    <source>
        <dbReference type="ARBA" id="ARBA00023303"/>
    </source>
</evidence>
<dbReference type="InterPro" id="IPR001807">
    <property type="entry name" value="ClC"/>
</dbReference>
<keyword evidence="4 10" id="KW-1133">Transmembrane helix</keyword>
<keyword evidence="7" id="KW-0869">Chloride channel</keyword>
<dbReference type="CDD" id="cd00400">
    <property type="entry name" value="Voltage_gated_ClC"/>
    <property type="match status" value="1"/>
</dbReference>
<dbReference type="PROSITE" id="PS51371">
    <property type="entry name" value="CBS"/>
    <property type="match status" value="2"/>
</dbReference>
<evidence type="ECO:0000256" key="3">
    <source>
        <dbReference type="ARBA" id="ARBA00022692"/>
    </source>
</evidence>
<gene>
    <name evidence="12" type="ORF">LCGC14_1850240</name>
</gene>
<dbReference type="PANTHER" id="PTHR43427:SF6">
    <property type="entry name" value="CHLORIDE CHANNEL PROTEIN CLC-E"/>
    <property type="match status" value="1"/>
</dbReference>
<dbReference type="SMART" id="SM00116">
    <property type="entry name" value="CBS"/>
    <property type="match status" value="2"/>
</dbReference>
<protein>
    <recommendedName>
        <fullName evidence="11">CBS domain-containing protein</fullName>
    </recommendedName>
</protein>
<feature type="transmembrane region" description="Helical" evidence="10">
    <location>
        <begin position="221"/>
        <end position="247"/>
    </location>
</feature>
<accession>A0A0F9J9W0</accession>
<dbReference type="GO" id="GO:0005254">
    <property type="term" value="F:chloride channel activity"/>
    <property type="evidence" value="ECO:0007669"/>
    <property type="project" value="UniProtKB-KW"/>
</dbReference>
<feature type="transmembrane region" description="Helical" evidence="10">
    <location>
        <begin position="292"/>
        <end position="316"/>
    </location>
</feature>
<feature type="domain" description="CBS" evidence="11">
    <location>
        <begin position="468"/>
        <end position="524"/>
    </location>
</feature>
<evidence type="ECO:0000256" key="4">
    <source>
        <dbReference type="ARBA" id="ARBA00022989"/>
    </source>
</evidence>
<proteinExistence type="predicted"/>
<feature type="transmembrane region" description="Helical" evidence="10">
    <location>
        <begin position="49"/>
        <end position="67"/>
    </location>
</feature>
<dbReference type="SUPFAM" id="SSF54631">
    <property type="entry name" value="CBS-domain pair"/>
    <property type="match status" value="1"/>
</dbReference>
<dbReference type="InterPro" id="IPR046342">
    <property type="entry name" value="CBS_dom_sf"/>
</dbReference>
<dbReference type="InterPro" id="IPR050368">
    <property type="entry name" value="ClC-type_chloride_channel"/>
</dbReference>
<dbReference type="GO" id="GO:0034707">
    <property type="term" value="C:chloride channel complex"/>
    <property type="evidence" value="ECO:0007669"/>
    <property type="project" value="UniProtKB-KW"/>
</dbReference>
<feature type="transmembrane region" description="Helical" evidence="10">
    <location>
        <begin position="184"/>
        <end position="209"/>
    </location>
</feature>
<evidence type="ECO:0000256" key="8">
    <source>
        <dbReference type="ARBA" id="ARBA00023214"/>
    </source>
</evidence>
<keyword evidence="6 10" id="KW-0472">Membrane</keyword>
<evidence type="ECO:0000256" key="5">
    <source>
        <dbReference type="ARBA" id="ARBA00023065"/>
    </source>
</evidence>